<keyword evidence="3" id="KW-1185">Reference proteome</keyword>
<dbReference type="PRINTS" id="PR00111">
    <property type="entry name" value="ABHYDROLASE"/>
</dbReference>
<comment type="caution">
    <text evidence="2">The sequence shown here is derived from an EMBL/GenBank/DDBJ whole genome shotgun (WGS) entry which is preliminary data.</text>
</comment>
<proteinExistence type="predicted"/>
<organism evidence="2 3">
    <name type="scientific">Coccomyxa viridis</name>
    <dbReference type="NCBI Taxonomy" id="1274662"/>
    <lineage>
        <taxon>Eukaryota</taxon>
        <taxon>Viridiplantae</taxon>
        <taxon>Chlorophyta</taxon>
        <taxon>core chlorophytes</taxon>
        <taxon>Trebouxiophyceae</taxon>
        <taxon>Trebouxiophyceae incertae sedis</taxon>
        <taxon>Coccomyxaceae</taxon>
        <taxon>Coccomyxa</taxon>
    </lineage>
</organism>
<dbReference type="Pfam" id="PF12146">
    <property type="entry name" value="Hydrolase_4"/>
    <property type="match status" value="1"/>
</dbReference>
<dbReference type="InterPro" id="IPR000639">
    <property type="entry name" value="Epox_hydrolase-like"/>
</dbReference>
<dbReference type="InterPro" id="IPR022742">
    <property type="entry name" value="Hydrolase_4"/>
</dbReference>
<evidence type="ECO:0000313" key="3">
    <source>
        <dbReference type="Proteomes" id="UP001497392"/>
    </source>
</evidence>
<dbReference type="SUPFAM" id="SSF53474">
    <property type="entry name" value="alpha/beta-Hydrolases"/>
    <property type="match status" value="1"/>
</dbReference>
<gene>
    <name evidence="2" type="primary">g13318</name>
    <name evidence="2" type="ORF">VP750_LOCUS11805</name>
</gene>
<name>A0ABP1GH57_9CHLO</name>
<evidence type="ECO:0000259" key="1">
    <source>
        <dbReference type="Pfam" id="PF12146"/>
    </source>
</evidence>
<sequence length="319" mass="35587">MPAFIPQQIDEIGDVQAVHLASSMRRCRIDVPSIGPVDTAYTEHGSRCPDRPPVVLLHGFDGSLLEFRRLIPELEAADLHTLAVDLAGWGFTCSKLFDAQPDLQLGPQQKSDHLYEFWKSKVQQPMVLLGTSLGSAIAVHFAREHPECVRAMVMSGPQVYVDGLGMMQKFPRFVAGWGVEVLRSIPLRNMANQMAYYDKQTLATEDAMRIGRLHTFLPGWKSANIAFMRGGGYSVSKDIPNIQQDTIIFWGADDEILEKENVKRFAQDLPKSRLIVVEQCGHCIHLERPREIVDGLLDFIPELRGAPQAKRSSVTAPAT</sequence>
<reference evidence="2 3" key="1">
    <citation type="submission" date="2024-06" db="EMBL/GenBank/DDBJ databases">
        <authorList>
            <person name="Kraege A."/>
            <person name="Thomma B."/>
        </authorList>
    </citation>
    <scope>NUCLEOTIDE SEQUENCE [LARGE SCALE GENOMIC DNA]</scope>
</reference>
<dbReference type="InterPro" id="IPR000073">
    <property type="entry name" value="AB_hydrolase_1"/>
</dbReference>
<accession>A0ABP1GH57</accession>
<dbReference type="PRINTS" id="PR00412">
    <property type="entry name" value="EPOXHYDRLASE"/>
</dbReference>
<dbReference type="InterPro" id="IPR029058">
    <property type="entry name" value="AB_hydrolase_fold"/>
</dbReference>
<dbReference type="PANTHER" id="PTHR43689:SF8">
    <property type="entry name" value="ALPHA_BETA-HYDROLASES SUPERFAMILY PROTEIN"/>
    <property type="match status" value="1"/>
</dbReference>
<protein>
    <submittedName>
        <fullName evidence="2">G13318 protein</fullName>
    </submittedName>
</protein>
<dbReference type="EMBL" id="CAXHTA020000021">
    <property type="protein sequence ID" value="CAL5229899.1"/>
    <property type="molecule type" value="Genomic_DNA"/>
</dbReference>
<dbReference type="Gene3D" id="3.40.50.1820">
    <property type="entry name" value="alpha/beta hydrolase"/>
    <property type="match status" value="1"/>
</dbReference>
<evidence type="ECO:0000313" key="2">
    <source>
        <dbReference type="EMBL" id="CAL5229899.1"/>
    </source>
</evidence>
<feature type="domain" description="Serine aminopeptidase S33" evidence="1">
    <location>
        <begin position="53"/>
        <end position="288"/>
    </location>
</feature>
<dbReference type="PANTHER" id="PTHR43689">
    <property type="entry name" value="HYDROLASE"/>
    <property type="match status" value="1"/>
</dbReference>
<dbReference type="Proteomes" id="UP001497392">
    <property type="component" value="Unassembled WGS sequence"/>
</dbReference>